<dbReference type="Pfam" id="PF07714">
    <property type="entry name" value="PK_Tyr_Ser-Thr"/>
    <property type="match status" value="1"/>
</dbReference>
<keyword evidence="9 14" id="KW-0067">ATP-binding</keyword>
<evidence type="ECO:0000259" key="19">
    <source>
        <dbReference type="PROSITE" id="PS50948"/>
    </source>
</evidence>
<dbReference type="InterPro" id="IPR000719">
    <property type="entry name" value="Prot_kinase_dom"/>
</dbReference>
<keyword evidence="2" id="KW-1003">Cell membrane</keyword>
<dbReference type="InterPro" id="IPR011009">
    <property type="entry name" value="Kinase-like_dom_sf"/>
</dbReference>
<proteinExistence type="inferred from homology"/>
<feature type="transmembrane region" description="Helical" evidence="15">
    <location>
        <begin position="433"/>
        <end position="458"/>
    </location>
</feature>
<evidence type="ECO:0000259" key="17">
    <source>
        <dbReference type="PROSITE" id="PS50011"/>
    </source>
</evidence>
<evidence type="ECO:0000256" key="5">
    <source>
        <dbReference type="ARBA" id="ARBA00022692"/>
    </source>
</evidence>
<evidence type="ECO:0000256" key="15">
    <source>
        <dbReference type="SAM" id="Phobius"/>
    </source>
</evidence>
<dbReference type="SMART" id="SM00108">
    <property type="entry name" value="B_lectin"/>
    <property type="match status" value="1"/>
</dbReference>
<evidence type="ECO:0000256" key="13">
    <source>
        <dbReference type="ARBA" id="ARBA00023180"/>
    </source>
</evidence>
<comment type="catalytic activity">
    <reaction evidence="14">
        <text>L-threonyl-[protein] + ATP = O-phospho-L-threonyl-[protein] + ADP + H(+)</text>
        <dbReference type="Rhea" id="RHEA:46608"/>
        <dbReference type="Rhea" id="RHEA-COMP:11060"/>
        <dbReference type="Rhea" id="RHEA-COMP:11605"/>
        <dbReference type="ChEBI" id="CHEBI:15378"/>
        <dbReference type="ChEBI" id="CHEBI:30013"/>
        <dbReference type="ChEBI" id="CHEBI:30616"/>
        <dbReference type="ChEBI" id="CHEBI:61977"/>
        <dbReference type="ChEBI" id="CHEBI:456216"/>
        <dbReference type="EC" id="2.7.11.1"/>
    </reaction>
</comment>
<keyword evidence="5 15" id="KW-0812">Transmembrane</keyword>
<keyword evidence="11 15" id="KW-0472">Membrane</keyword>
<dbReference type="CDD" id="cd14066">
    <property type="entry name" value="STKc_IRAK"/>
    <property type="match status" value="1"/>
</dbReference>
<dbReference type="CDD" id="cd00028">
    <property type="entry name" value="B_lectin"/>
    <property type="match status" value="1"/>
</dbReference>
<evidence type="ECO:0000256" key="16">
    <source>
        <dbReference type="SAM" id="SignalP"/>
    </source>
</evidence>
<organism evidence="20 21">
    <name type="scientific">Kalanchoe fedtschenkoi</name>
    <name type="common">Lavender scallops</name>
    <name type="synonym">South American air plant</name>
    <dbReference type="NCBI Taxonomy" id="63787"/>
    <lineage>
        <taxon>Eukaryota</taxon>
        <taxon>Viridiplantae</taxon>
        <taxon>Streptophyta</taxon>
        <taxon>Embryophyta</taxon>
        <taxon>Tracheophyta</taxon>
        <taxon>Spermatophyta</taxon>
        <taxon>Magnoliopsida</taxon>
        <taxon>eudicotyledons</taxon>
        <taxon>Gunneridae</taxon>
        <taxon>Pentapetalae</taxon>
        <taxon>Saxifragales</taxon>
        <taxon>Crassulaceae</taxon>
        <taxon>Kalanchoe</taxon>
    </lineage>
</organism>
<dbReference type="InterPro" id="IPR000858">
    <property type="entry name" value="S_locus_glycoprot_dom"/>
</dbReference>
<dbReference type="OMA" id="WNEGSIW"/>
<dbReference type="InterPro" id="IPR008271">
    <property type="entry name" value="Ser/Thr_kinase_AS"/>
</dbReference>
<evidence type="ECO:0000256" key="1">
    <source>
        <dbReference type="ARBA" id="ARBA00004251"/>
    </source>
</evidence>
<comment type="subcellular location">
    <subcellularLocation>
        <location evidence="1">Cell membrane</location>
        <topology evidence="1">Single-pass type I membrane protein</topology>
    </subcellularLocation>
</comment>
<dbReference type="SMART" id="SM00473">
    <property type="entry name" value="PAN_AP"/>
    <property type="match status" value="1"/>
</dbReference>
<dbReference type="GO" id="GO:0048544">
    <property type="term" value="P:recognition of pollen"/>
    <property type="evidence" value="ECO:0007669"/>
    <property type="project" value="InterPro"/>
</dbReference>
<dbReference type="GO" id="GO:0005524">
    <property type="term" value="F:ATP binding"/>
    <property type="evidence" value="ECO:0007669"/>
    <property type="project" value="UniProtKB-KW"/>
</dbReference>
<keyword evidence="4 14" id="KW-0808">Transferase</keyword>
<dbReference type="PANTHER" id="PTHR27002">
    <property type="entry name" value="RECEPTOR-LIKE SERINE/THREONINE-PROTEIN KINASE SD1-8"/>
    <property type="match status" value="1"/>
</dbReference>
<dbReference type="InterPro" id="IPR021820">
    <property type="entry name" value="S-locus_recpt_kinase_C"/>
</dbReference>
<evidence type="ECO:0000256" key="3">
    <source>
        <dbReference type="ARBA" id="ARBA00022527"/>
    </source>
</evidence>
<evidence type="ECO:0000256" key="14">
    <source>
        <dbReference type="PIRNR" id="PIRNR000641"/>
    </source>
</evidence>
<accession>A0A7N0V2N0</accession>
<sequence>MLNRTLLLLCCCSGLIIFCSATDTITKTQFVSDSDFMDSNGSVFRLGFFSPDGSTDRYVGIWYNKADLKVLWVANREKPLTDSSGVLRLSEQGDLIVSNGVNEVLWSTNVSSSGSNSTRVQLLNTGNLVLQEMNGDVLWQSFDYPGDTFWSPMKLSYNPRTGEDKSITSWMSLANPSHGNFTAGIVPLNVPEVFVWKNGEPYWRSGPWNNKIFIGVPAMNSVYLDGFSVVTESDGSTYLSVSFADKSYFSPYQLTSAGELVQWTLDQRTWVTSWTSKESVCDIYAKCGSFAVCNANKTPICSCLRSYEPGNADEWNAGNWTGGCVRKRTSQLKCDRISNGSSNLASGEEDDGFLRLQMMKVPDHTEWWYYSEKNCSSQCLKNCSCIAYAFDSGIGCMTWSGDLIDVQEFSAGGTDLYLRVMHSELSKKRDYKAVIIVAAVLGSAAILIILLFISLIWLRRRGRKSGEVLLFNIGDETQTFSDNDIDQAKLQELPLFSFKQLATATGNFDAANKLGQGGFGPVYKGTLADGQQIAVKRLSRASGQGLVEFMNEVVVISKLQHRNLVRLLGCCIERNEKILVYEYMPNKSLDAYLFDPLKRECLQWRKRYEIIEGIGRGLLYLHRDSRLRIIHRDLKPSNILLDEELNPKISDFGMARIFESNQDQANTLRVVGTYGYMSPEYAMEGRFSEKSDVFSFGVLLLEIVSGRRNTSFYQDDSSLSLLGLTWNLWNEIRTEALIDPAISDSNAHPEILRCIHIGLLCVQELASERPSMSTILPMLNSEILDLPPPKQPAFVMIDSPAAAPRVSSIFSVNRVTVTDVHGR</sequence>
<keyword evidence="10 15" id="KW-1133">Transmembrane helix</keyword>
<dbReference type="SUPFAM" id="SSF56112">
    <property type="entry name" value="Protein kinase-like (PK-like)"/>
    <property type="match status" value="1"/>
</dbReference>
<dbReference type="InterPro" id="IPR036426">
    <property type="entry name" value="Bulb-type_lectin_dom_sf"/>
</dbReference>
<evidence type="ECO:0000313" key="20">
    <source>
        <dbReference type="EnsemblPlants" id="Kaladp0095s0359.1.v1.1"/>
    </source>
</evidence>
<dbReference type="PANTHER" id="PTHR27002:SF1082">
    <property type="entry name" value="OS06G0693000 PROTEIN"/>
    <property type="match status" value="1"/>
</dbReference>
<keyword evidence="7 14" id="KW-0547">Nucleotide-binding</keyword>
<dbReference type="PIRSF" id="PIRSF000641">
    <property type="entry name" value="SRK"/>
    <property type="match status" value="1"/>
</dbReference>
<evidence type="ECO:0000256" key="11">
    <source>
        <dbReference type="ARBA" id="ARBA00023136"/>
    </source>
</evidence>
<keyword evidence="6 16" id="KW-0732">Signal</keyword>
<dbReference type="CDD" id="cd01098">
    <property type="entry name" value="PAN_AP_plant"/>
    <property type="match status" value="1"/>
</dbReference>
<keyword evidence="13" id="KW-0325">Glycoprotein</keyword>
<dbReference type="Gene3D" id="2.90.10.10">
    <property type="entry name" value="Bulb-type lectin domain"/>
    <property type="match status" value="1"/>
</dbReference>
<dbReference type="PROSITE" id="PS00108">
    <property type="entry name" value="PROTEIN_KINASE_ST"/>
    <property type="match status" value="1"/>
</dbReference>
<evidence type="ECO:0000256" key="7">
    <source>
        <dbReference type="ARBA" id="ARBA00022741"/>
    </source>
</evidence>
<dbReference type="FunFam" id="1.10.510.10:FF:000467">
    <property type="entry name" value="Liguleless narrow1"/>
    <property type="match status" value="1"/>
</dbReference>
<dbReference type="PROSITE" id="PS50927">
    <property type="entry name" value="BULB_LECTIN"/>
    <property type="match status" value="1"/>
</dbReference>
<dbReference type="PROSITE" id="PS50948">
    <property type="entry name" value="PAN"/>
    <property type="match status" value="1"/>
</dbReference>
<dbReference type="SMART" id="SM00220">
    <property type="entry name" value="S_TKc"/>
    <property type="match status" value="1"/>
</dbReference>
<feature type="chain" id="PRO_5029527215" description="Receptor-like serine/threonine-protein kinase" evidence="16">
    <location>
        <begin position="22"/>
        <end position="823"/>
    </location>
</feature>
<keyword evidence="12" id="KW-1015">Disulfide bond</keyword>
<dbReference type="InterPro" id="IPR001480">
    <property type="entry name" value="Bulb-type_lectin_dom"/>
</dbReference>
<dbReference type="GO" id="GO:0004674">
    <property type="term" value="F:protein serine/threonine kinase activity"/>
    <property type="evidence" value="ECO:0007669"/>
    <property type="project" value="UniProtKB-KW"/>
</dbReference>
<dbReference type="FunFam" id="2.90.10.10:FF:000005">
    <property type="entry name" value="G-type lectin S-receptor-like serine/threonine-protein kinase"/>
    <property type="match status" value="1"/>
</dbReference>
<keyword evidence="8 14" id="KW-0418">Kinase</keyword>
<feature type="domain" description="Apple" evidence="19">
    <location>
        <begin position="334"/>
        <end position="421"/>
    </location>
</feature>
<dbReference type="Gene3D" id="3.30.200.20">
    <property type="entry name" value="Phosphorylase Kinase, domain 1"/>
    <property type="match status" value="1"/>
</dbReference>
<comment type="similarity">
    <text evidence="14">Belongs to the protein kinase superfamily. Ser/Thr protein kinase family.</text>
</comment>
<evidence type="ECO:0000313" key="21">
    <source>
        <dbReference type="Proteomes" id="UP000594263"/>
    </source>
</evidence>
<keyword evidence="21" id="KW-1185">Reference proteome</keyword>
<feature type="domain" description="Protein kinase" evidence="17">
    <location>
        <begin position="508"/>
        <end position="784"/>
    </location>
</feature>
<dbReference type="GO" id="GO:0005886">
    <property type="term" value="C:plasma membrane"/>
    <property type="evidence" value="ECO:0007669"/>
    <property type="project" value="UniProtKB-SubCell"/>
</dbReference>
<dbReference type="EnsemblPlants" id="Kaladp0095s0359.1.v1.1">
    <property type="protein sequence ID" value="Kaladp0095s0359.1.v1.1"/>
    <property type="gene ID" value="Kaladp0095s0359.v1.1"/>
</dbReference>
<name>A0A7N0V2N0_KALFE</name>
<dbReference type="Pfam" id="PF01453">
    <property type="entry name" value="B_lectin"/>
    <property type="match status" value="1"/>
</dbReference>
<evidence type="ECO:0000259" key="18">
    <source>
        <dbReference type="PROSITE" id="PS50927"/>
    </source>
</evidence>
<evidence type="ECO:0000256" key="6">
    <source>
        <dbReference type="ARBA" id="ARBA00022729"/>
    </source>
</evidence>
<comment type="catalytic activity">
    <reaction evidence="14">
        <text>L-seryl-[protein] + ATP = O-phospho-L-seryl-[protein] + ADP + H(+)</text>
        <dbReference type="Rhea" id="RHEA:17989"/>
        <dbReference type="Rhea" id="RHEA-COMP:9863"/>
        <dbReference type="Rhea" id="RHEA-COMP:11604"/>
        <dbReference type="ChEBI" id="CHEBI:15378"/>
        <dbReference type="ChEBI" id="CHEBI:29999"/>
        <dbReference type="ChEBI" id="CHEBI:30616"/>
        <dbReference type="ChEBI" id="CHEBI:83421"/>
        <dbReference type="ChEBI" id="CHEBI:456216"/>
        <dbReference type="EC" id="2.7.11.1"/>
    </reaction>
</comment>
<keyword evidence="3 14" id="KW-0723">Serine/threonine-protein kinase</keyword>
<dbReference type="Pfam" id="PF08276">
    <property type="entry name" value="PAN_2"/>
    <property type="match status" value="1"/>
</dbReference>
<dbReference type="FunFam" id="3.30.200.20:FF:000145">
    <property type="entry name" value="receptor-like serine/threonine-protein kinase SD1-8"/>
    <property type="match status" value="1"/>
</dbReference>
<evidence type="ECO:0000256" key="8">
    <source>
        <dbReference type="ARBA" id="ARBA00022777"/>
    </source>
</evidence>
<dbReference type="InterPro" id="IPR001245">
    <property type="entry name" value="Ser-Thr/Tyr_kinase_cat_dom"/>
</dbReference>
<reference evidence="20" key="1">
    <citation type="submission" date="2021-01" db="UniProtKB">
        <authorList>
            <consortium name="EnsemblPlants"/>
        </authorList>
    </citation>
    <scope>IDENTIFICATION</scope>
</reference>
<dbReference type="Gramene" id="Kaladp0095s0359.1.v1.1">
    <property type="protein sequence ID" value="Kaladp0095s0359.1.v1.1"/>
    <property type="gene ID" value="Kaladp0095s0359.v1.1"/>
</dbReference>
<dbReference type="Pfam" id="PF00954">
    <property type="entry name" value="S_locus_glycop"/>
    <property type="match status" value="1"/>
</dbReference>
<evidence type="ECO:0000256" key="2">
    <source>
        <dbReference type="ARBA" id="ARBA00022475"/>
    </source>
</evidence>
<evidence type="ECO:0000256" key="9">
    <source>
        <dbReference type="ARBA" id="ARBA00022840"/>
    </source>
</evidence>
<dbReference type="InterPro" id="IPR024171">
    <property type="entry name" value="SRK-like_kinase"/>
</dbReference>
<dbReference type="Pfam" id="PF11883">
    <property type="entry name" value="DUF3403"/>
    <property type="match status" value="1"/>
</dbReference>
<evidence type="ECO:0000256" key="10">
    <source>
        <dbReference type="ARBA" id="ARBA00022989"/>
    </source>
</evidence>
<dbReference type="InterPro" id="IPR003609">
    <property type="entry name" value="Pan_app"/>
</dbReference>
<dbReference type="EC" id="2.7.11.1" evidence="14"/>
<evidence type="ECO:0000256" key="12">
    <source>
        <dbReference type="ARBA" id="ARBA00023157"/>
    </source>
</evidence>
<dbReference type="PROSITE" id="PS50011">
    <property type="entry name" value="PROTEIN_KINASE_DOM"/>
    <property type="match status" value="1"/>
</dbReference>
<evidence type="ECO:0000256" key="4">
    <source>
        <dbReference type="ARBA" id="ARBA00022679"/>
    </source>
</evidence>
<dbReference type="Gene3D" id="1.10.510.10">
    <property type="entry name" value="Transferase(Phosphotransferase) domain 1"/>
    <property type="match status" value="1"/>
</dbReference>
<feature type="domain" description="Bulb-type lectin" evidence="18">
    <location>
        <begin position="22"/>
        <end position="143"/>
    </location>
</feature>
<protein>
    <recommendedName>
        <fullName evidence="14">Receptor-like serine/threonine-protein kinase</fullName>
        <ecNumber evidence="14">2.7.11.1</ecNumber>
    </recommendedName>
</protein>
<dbReference type="SUPFAM" id="SSF51110">
    <property type="entry name" value="alpha-D-mannose-specific plant lectins"/>
    <property type="match status" value="1"/>
</dbReference>
<feature type="signal peptide" evidence="16">
    <location>
        <begin position="1"/>
        <end position="21"/>
    </location>
</feature>
<dbReference type="Proteomes" id="UP000594263">
    <property type="component" value="Unplaced"/>
</dbReference>
<dbReference type="AlphaFoldDB" id="A0A7N0V2N0"/>